<reference evidence="2" key="1">
    <citation type="journal article" date="2020" name="Nature">
        <title>Giant virus diversity and host interactions through global metagenomics.</title>
        <authorList>
            <person name="Schulz F."/>
            <person name="Roux S."/>
            <person name="Paez-Espino D."/>
            <person name="Jungbluth S."/>
            <person name="Walsh D.A."/>
            <person name="Denef V.J."/>
            <person name="McMahon K.D."/>
            <person name="Konstantinidis K.T."/>
            <person name="Eloe-Fadrosh E.A."/>
            <person name="Kyrpides N.C."/>
            <person name="Woyke T."/>
        </authorList>
    </citation>
    <scope>NUCLEOTIDE SEQUENCE</scope>
    <source>
        <strain evidence="2">GVMAG-M-3300010158-59</strain>
    </source>
</reference>
<feature type="compositionally biased region" description="Low complexity" evidence="1">
    <location>
        <begin position="183"/>
        <end position="195"/>
    </location>
</feature>
<feature type="compositionally biased region" description="Low complexity" evidence="1">
    <location>
        <begin position="129"/>
        <end position="147"/>
    </location>
</feature>
<evidence type="ECO:0000313" key="2">
    <source>
        <dbReference type="EMBL" id="QHS88945.1"/>
    </source>
</evidence>
<evidence type="ECO:0008006" key="3">
    <source>
        <dbReference type="Google" id="ProtNLM"/>
    </source>
</evidence>
<protein>
    <recommendedName>
        <fullName evidence="3">Ubiquitin-like domain-containing protein</fullName>
    </recommendedName>
</protein>
<proteinExistence type="predicted"/>
<evidence type="ECO:0000256" key="1">
    <source>
        <dbReference type="SAM" id="MobiDB-lite"/>
    </source>
</evidence>
<feature type="compositionally biased region" description="Polar residues" evidence="1">
    <location>
        <begin position="105"/>
        <end position="123"/>
    </location>
</feature>
<feature type="compositionally biased region" description="Basic residues" evidence="1">
    <location>
        <begin position="218"/>
        <end position="254"/>
    </location>
</feature>
<name>A0A6C0B9M5_9ZZZZ</name>
<organism evidence="2">
    <name type="scientific">viral metagenome</name>
    <dbReference type="NCBI Taxonomy" id="1070528"/>
    <lineage>
        <taxon>unclassified sequences</taxon>
        <taxon>metagenomes</taxon>
        <taxon>organismal metagenomes</taxon>
    </lineage>
</organism>
<accession>A0A6C0B9M5</accession>
<sequence length="254" mass="28657">MSLRVPGAFAVSEDPEKNKTISFVVANDDAIEPTTHRMSENTTLGQIVSFMNETYGIEVEFVIYRGAEIYPSNPYGTKIDTIVNNDSGTLFFVKEMNNGRVRSGTPRSGSPRTLSTRSGTPKSGRTPLMFDMSPFSDRSSSSSFEPPQKVWASKVLRRKDSDRSDSSSSYEPPQKLWASNVLRRNNSNSSSSPRSPFFPPLKRGEPVHTRAFGGPSRRMAKKYSKRRTNKRRTSKRRTNNKKTSKRKTSKRRSK</sequence>
<dbReference type="AlphaFoldDB" id="A0A6C0B9M5"/>
<feature type="region of interest" description="Disordered" evidence="1">
    <location>
        <begin position="97"/>
        <end position="254"/>
    </location>
</feature>
<dbReference type="EMBL" id="MN739103">
    <property type="protein sequence ID" value="QHS88945.1"/>
    <property type="molecule type" value="Genomic_DNA"/>
</dbReference>